<proteinExistence type="predicted"/>
<reference evidence="2" key="1">
    <citation type="submission" date="2021-09" db="EMBL/GenBank/DDBJ databases">
        <authorList>
            <person name="Martin H S."/>
        </authorList>
    </citation>
    <scope>NUCLEOTIDE SEQUENCE</scope>
</reference>
<feature type="region of interest" description="Disordered" evidence="1">
    <location>
        <begin position="185"/>
        <end position="257"/>
    </location>
</feature>
<protein>
    <submittedName>
        <fullName evidence="2">(African queen) hypothetical protein</fullName>
    </submittedName>
</protein>
<name>A0A8J2QC60_9NEOP</name>
<accession>A0A8J2QC60</accession>
<feature type="compositionally biased region" description="Basic and acidic residues" evidence="1">
    <location>
        <begin position="190"/>
        <end position="211"/>
    </location>
</feature>
<feature type="region of interest" description="Disordered" evidence="1">
    <location>
        <begin position="358"/>
        <end position="403"/>
    </location>
</feature>
<dbReference type="OrthoDB" id="444135at2759"/>
<evidence type="ECO:0000313" key="2">
    <source>
        <dbReference type="EMBL" id="CAG9559272.1"/>
    </source>
</evidence>
<sequence>MEKKRRKERKNVKTKKSAVATDNCNCLKELFPDNLPFVTDRRSRVTVVGQLGLNHEDQYVLKCAATVNDKPIETNVTRNNFYDFTRLERNYDGNQVSNQSTQVNFNNFNQDSRKRNQSEQCHCSLPTTPTSLDTEAGDNVLKECKSPLVIISVYPRQDNTVDNDAVKVIRHTSPKRKEVTNIMRSNFRQQFREPSPEKTNRAKFTKMESKFTRSRSSSPKNKNEPRKEFGNKSETSSKNYNALKKGSPQQNRSPKSNIINKLQDRSVCHCNDKSLETETLDPNKIKMLAGRSKESEQVKKALVNSFLQNVNAMDRYNRKSNVFAPKDDASKVTINIDGDKERYDVLLQHTNYDAGVSIKKTIKPPQMDSREQGGKSGKSNQVKGKNEHKKFAKSSQKDVKMKPDSRLNIRDSIEICKSSKSTMMGLSINKINKYLKRHNNEETLNKLINPELCHRKEEHIDNYFLNQNLRPESNKIKDTEKPVHTTQDLIISMPSASLQTTEEDSFMKDVLVKHNADVIQNFDIQNEEHFINDWSKVDTNITSINDDNSSQNVVLSKNIQIFLQVDQFRRKKSILLTKKQYEKVKRIVERKISKKSSVVSKRSNMKTYNVVSVGEIKMKPKLKTPLLIERGIQAVGNEIKTRDDSVTNKYTIENEKPKNKELYGEIDKISDGAMFKNILQPGRKPLRQAVSSVEIRYAQVKYKKCITMTSSSTRFNKDVMQPIQTKNIQRHNNSILTIFKGHKKSVTPNLGTSAYSLYSNETDFSYKTNKLPHCDGDYKSKKPFLQRLISCIIMRSNETSNIKDIVRKETMPTLNSSDSYHLSTSLALLDMNSSLYDTSASFYSNHTILPVNKMKKGFFSSVREFLRRS</sequence>
<dbReference type="EMBL" id="CAKASE010000043">
    <property type="protein sequence ID" value="CAG9559272.1"/>
    <property type="molecule type" value="Genomic_DNA"/>
</dbReference>
<feature type="compositionally biased region" description="Polar residues" evidence="1">
    <location>
        <begin position="247"/>
        <end position="257"/>
    </location>
</feature>
<evidence type="ECO:0000313" key="3">
    <source>
        <dbReference type="Proteomes" id="UP000789524"/>
    </source>
</evidence>
<comment type="caution">
    <text evidence="2">The sequence shown here is derived from an EMBL/GenBank/DDBJ whole genome shotgun (WGS) entry which is preliminary data.</text>
</comment>
<evidence type="ECO:0000256" key="1">
    <source>
        <dbReference type="SAM" id="MobiDB-lite"/>
    </source>
</evidence>
<feature type="compositionally biased region" description="Basic and acidic residues" evidence="1">
    <location>
        <begin position="221"/>
        <end position="231"/>
    </location>
</feature>
<gene>
    <name evidence="2" type="ORF">DCHRY22_LOCUS1158</name>
</gene>
<dbReference type="AlphaFoldDB" id="A0A8J2QC60"/>
<keyword evidence="3" id="KW-1185">Reference proteome</keyword>
<dbReference type="Proteomes" id="UP000789524">
    <property type="component" value="Unassembled WGS sequence"/>
</dbReference>
<organism evidence="2 3">
    <name type="scientific">Danaus chrysippus</name>
    <name type="common">African queen</name>
    <dbReference type="NCBI Taxonomy" id="151541"/>
    <lineage>
        <taxon>Eukaryota</taxon>
        <taxon>Metazoa</taxon>
        <taxon>Ecdysozoa</taxon>
        <taxon>Arthropoda</taxon>
        <taxon>Hexapoda</taxon>
        <taxon>Insecta</taxon>
        <taxon>Pterygota</taxon>
        <taxon>Neoptera</taxon>
        <taxon>Endopterygota</taxon>
        <taxon>Lepidoptera</taxon>
        <taxon>Glossata</taxon>
        <taxon>Ditrysia</taxon>
        <taxon>Papilionoidea</taxon>
        <taxon>Nymphalidae</taxon>
        <taxon>Danainae</taxon>
        <taxon>Danaini</taxon>
        <taxon>Danaina</taxon>
        <taxon>Danaus</taxon>
        <taxon>Anosia</taxon>
    </lineage>
</organism>